<dbReference type="InterPro" id="IPR036514">
    <property type="entry name" value="SGNH_hydro_sf"/>
</dbReference>
<keyword evidence="1" id="KW-0732">Signal</keyword>
<organism evidence="3 4">
    <name type="scientific">Brevundimonas subvibrioides</name>
    <dbReference type="NCBI Taxonomy" id="74313"/>
    <lineage>
        <taxon>Bacteria</taxon>
        <taxon>Pseudomonadati</taxon>
        <taxon>Pseudomonadota</taxon>
        <taxon>Alphaproteobacteria</taxon>
        <taxon>Caulobacterales</taxon>
        <taxon>Caulobacteraceae</taxon>
        <taxon>Brevundimonas</taxon>
    </lineage>
</organism>
<accession>A0A258FII3</accession>
<dbReference type="PANTHER" id="PTHR30383:SF29">
    <property type="entry name" value="SGNH HYDROLASE-TYPE ESTERASE DOMAIN-CONTAINING PROTEIN"/>
    <property type="match status" value="1"/>
</dbReference>
<name>A0A258FII3_9CAUL</name>
<sequence length="266" mass="28434">MIRALAVLAGLTATGPAVVQERPWTPLPSPVSATCPGGLCQPQGLGAFFDALDRGGRVSIVQFGDSHTAGGDITGSLHWRLRARYPGRDIQLTPHGVVGDTLRGLEAREPVLTPGTPTPDLVILAYGTNEGFDDLLDPAIYERRLRDQLARLRSLFPRASLLILGPPEAMRGEGGGTCASDRDRRWRAPAMLSVVRDLQHRVAAEAGVAFWDWRGRMGGECSAHALTLGEAPMMRPDHVHFTGAGGDWIGGLLFDDIAAAHGRGGR</sequence>
<evidence type="ECO:0000313" key="3">
    <source>
        <dbReference type="EMBL" id="OYX32116.1"/>
    </source>
</evidence>
<dbReference type="Proteomes" id="UP000215595">
    <property type="component" value="Unassembled WGS sequence"/>
</dbReference>
<dbReference type="Pfam" id="PF13472">
    <property type="entry name" value="Lipase_GDSL_2"/>
    <property type="match status" value="1"/>
</dbReference>
<feature type="signal peptide" evidence="1">
    <location>
        <begin position="1"/>
        <end position="19"/>
    </location>
</feature>
<dbReference type="Gene3D" id="3.40.50.1110">
    <property type="entry name" value="SGNH hydrolase"/>
    <property type="match status" value="1"/>
</dbReference>
<dbReference type="InterPro" id="IPR051532">
    <property type="entry name" value="Ester_Hydrolysis_Enzymes"/>
</dbReference>
<evidence type="ECO:0000259" key="2">
    <source>
        <dbReference type="Pfam" id="PF13472"/>
    </source>
</evidence>
<dbReference type="PANTHER" id="PTHR30383">
    <property type="entry name" value="THIOESTERASE 1/PROTEASE 1/LYSOPHOSPHOLIPASE L1"/>
    <property type="match status" value="1"/>
</dbReference>
<dbReference type="AlphaFoldDB" id="A0A258FII3"/>
<gene>
    <name evidence="3" type="ORF">B7Z01_11695</name>
</gene>
<evidence type="ECO:0000256" key="1">
    <source>
        <dbReference type="SAM" id="SignalP"/>
    </source>
</evidence>
<dbReference type="GO" id="GO:0016788">
    <property type="term" value="F:hydrolase activity, acting on ester bonds"/>
    <property type="evidence" value="ECO:0007669"/>
    <property type="project" value="UniProtKB-ARBA"/>
</dbReference>
<feature type="chain" id="PRO_5013147121" description="SGNH hydrolase-type esterase domain-containing protein" evidence="1">
    <location>
        <begin position="20"/>
        <end position="266"/>
    </location>
</feature>
<comment type="caution">
    <text evidence="3">The sequence shown here is derived from an EMBL/GenBank/DDBJ whole genome shotgun (WGS) entry which is preliminary data.</text>
</comment>
<proteinExistence type="predicted"/>
<dbReference type="InterPro" id="IPR013830">
    <property type="entry name" value="SGNH_hydro"/>
</dbReference>
<reference evidence="3 4" key="1">
    <citation type="submission" date="2017-03" db="EMBL/GenBank/DDBJ databases">
        <title>Lifting the veil on microbial sulfur biogeochemistry in mining wastewaters.</title>
        <authorList>
            <person name="Kantor R.S."/>
            <person name="Colenbrander Nelson T."/>
            <person name="Marshall S."/>
            <person name="Bennett D."/>
            <person name="Apte S."/>
            <person name="Camacho D."/>
            <person name="Thomas B.C."/>
            <person name="Warren L.A."/>
            <person name="Banfield J.F."/>
        </authorList>
    </citation>
    <scope>NUCLEOTIDE SEQUENCE [LARGE SCALE GENOMIC DNA]</scope>
    <source>
        <strain evidence="3">32-69-9</strain>
    </source>
</reference>
<feature type="domain" description="SGNH hydrolase-type esterase" evidence="2">
    <location>
        <begin position="63"/>
        <end position="245"/>
    </location>
</feature>
<dbReference type="SUPFAM" id="SSF52266">
    <property type="entry name" value="SGNH hydrolase"/>
    <property type="match status" value="1"/>
</dbReference>
<dbReference type="EMBL" id="NCEB01000025">
    <property type="protein sequence ID" value="OYX32116.1"/>
    <property type="molecule type" value="Genomic_DNA"/>
</dbReference>
<protein>
    <recommendedName>
        <fullName evidence="2">SGNH hydrolase-type esterase domain-containing protein</fullName>
    </recommendedName>
</protein>
<evidence type="ECO:0000313" key="4">
    <source>
        <dbReference type="Proteomes" id="UP000215595"/>
    </source>
</evidence>